<organism evidence="5 6">
    <name type="scientific">Cohnella fermenti</name>
    <dbReference type="NCBI Taxonomy" id="2565925"/>
    <lineage>
        <taxon>Bacteria</taxon>
        <taxon>Bacillati</taxon>
        <taxon>Bacillota</taxon>
        <taxon>Bacilli</taxon>
        <taxon>Bacillales</taxon>
        <taxon>Paenibacillaceae</taxon>
        <taxon>Cohnella</taxon>
    </lineage>
</organism>
<dbReference type="EMBL" id="SSOB01000032">
    <property type="protein sequence ID" value="THF75338.1"/>
    <property type="molecule type" value="Genomic_DNA"/>
</dbReference>
<proteinExistence type="predicted"/>
<name>A0A4S4BKS2_9BACL</name>
<dbReference type="PROSITE" id="PS01124">
    <property type="entry name" value="HTH_ARAC_FAMILY_2"/>
    <property type="match status" value="1"/>
</dbReference>
<dbReference type="OrthoDB" id="2636626at2"/>
<evidence type="ECO:0000313" key="6">
    <source>
        <dbReference type="Proteomes" id="UP000310636"/>
    </source>
</evidence>
<dbReference type="PANTHER" id="PTHR46796">
    <property type="entry name" value="HTH-TYPE TRANSCRIPTIONAL ACTIVATOR RHAS-RELATED"/>
    <property type="match status" value="1"/>
</dbReference>
<evidence type="ECO:0000256" key="1">
    <source>
        <dbReference type="ARBA" id="ARBA00023015"/>
    </source>
</evidence>
<dbReference type="InterPro" id="IPR018060">
    <property type="entry name" value="HTH_AraC"/>
</dbReference>
<evidence type="ECO:0000259" key="4">
    <source>
        <dbReference type="PROSITE" id="PS01124"/>
    </source>
</evidence>
<dbReference type="InterPro" id="IPR050204">
    <property type="entry name" value="AraC_XylS_family_regulators"/>
</dbReference>
<evidence type="ECO:0000256" key="3">
    <source>
        <dbReference type="ARBA" id="ARBA00023163"/>
    </source>
</evidence>
<dbReference type="Pfam" id="PF12833">
    <property type="entry name" value="HTH_18"/>
    <property type="match status" value="1"/>
</dbReference>
<dbReference type="Proteomes" id="UP000310636">
    <property type="component" value="Unassembled WGS sequence"/>
</dbReference>
<dbReference type="GO" id="GO:0003700">
    <property type="term" value="F:DNA-binding transcription factor activity"/>
    <property type="evidence" value="ECO:0007669"/>
    <property type="project" value="InterPro"/>
</dbReference>
<evidence type="ECO:0000313" key="5">
    <source>
        <dbReference type="EMBL" id="THF75338.1"/>
    </source>
</evidence>
<comment type="caution">
    <text evidence="5">The sequence shown here is derived from an EMBL/GenBank/DDBJ whole genome shotgun (WGS) entry which is preliminary data.</text>
</comment>
<reference evidence="5 6" key="1">
    <citation type="submission" date="2019-04" db="EMBL/GenBank/DDBJ databases">
        <title>Cohnella sp. nov. isolated from preserved vegetables.</title>
        <authorList>
            <person name="Lin S.-Y."/>
            <person name="Hung M.-H."/>
            <person name="Young C.-C."/>
        </authorList>
    </citation>
    <scope>NUCLEOTIDE SEQUENCE [LARGE SCALE GENOMIC DNA]</scope>
    <source>
        <strain evidence="5 6">CC-MHH1044</strain>
    </source>
</reference>
<dbReference type="GO" id="GO:0043565">
    <property type="term" value="F:sequence-specific DNA binding"/>
    <property type="evidence" value="ECO:0007669"/>
    <property type="project" value="InterPro"/>
</dbReference>
<keyword evidence="2" id="KW-0238">DNA-binding</keyword>
<dbReference type="SMART" id="SM00342">
    <property type="entry name" value="HTH_ARAC"/>
    <property type="match status" value="1"/>
</dbReference>
<gene>
    <name evidence="5" type="ORF">E6C55_22065</name>
</gene>
<dbReference type="Gene3D" id="1.10.10.60">
    <property type="entry name" value="Homeodomain-like"/>
    <property type="match status" value="2"/>
</dbReference>
<dbReference type="AlphaFoldDB" id="A0A4S4BKS2"/>
<keyword evidence="3" id="KW-0804">Transcription</keyword>
<accession>A0A4S4BKS2</accession>
<dbReference type="RefSeq" id="WP_136371992.1">
    <property type="nucleotide sequence ID" value="NZ_SSOB01000032.1"/>
</dbReference>
<sequence length="272" mass="31433">MLEQRYPMPELSFYAYFERRDRFIYEVETYREWTVFAVERGSFHYELDGSSGTAAFGDLLFCKPGVPLRRSVIAPLTLQFLRLRWTVAPSADTDAGTGASPIPEGKISIRNVERLQYNYKQLQRTCRMAPDTAEELRNHYIRDIWLTYLLESLPEPELLGPRRPPADSPMGQAMALIERRAFDRCSLQAIASELRLSSYRLSREFKSEVGVSPNHYLRQLRLEKAGMLLVETDLTLAQIAESCGYESGFYLNKLFRKHLGTTPALYRRSNRL</sequence>
<keyword evidence="1" id="KW-0805">Transcription regulation</keyword>
<feature type="domain" description="HTH araC/xylS-type" evidence="4">
    <location>
        <begin position="171"/>
        <end position="269"/>
    </location>
</feature>
<dbReference type="InterPro" id="IPR009057">
    <property type="entry name" value="Homeodomain-like_sf"/>
</dbReference>
<evidence type="ECO:0000256" key="2">
    <source>
        <dbReference type="ARBA" id="ARBA00023125"/>
    </source>
</evidence>
<dbReference type="SUPFAM" id="SSF46689">
    <property type="entry name" value="Homeodomain-like"/>
    <property type="match status" value="2"/>
</dbReference>
<protein>
    <submittedName>
        <fullName evidence="5">Helix-turn-helix transcriptional regulator</fullName>
    </submittedName>
</protein>
<keyword evidence="6" id="KW-1185">Reference proteome</keyword>